<feature type="domain" description="Thiamine pyrophosphate enzyme central" evidence="4">
    <location>
        <begin position="188"/>
        <end position="322"/>
    </location>
</feature>
<dbReference type="GO" id="GO:0050660">
    <property type="term" value="F:flavin adenine dinucleotide binding"/>
    <property type="evidence" value="ECO:0007669"/>
    <property type="project" value="TreeGrafter"/>
</dbReference>
<gene>
    <name evidence="7" type="ORF">A4S15_04015</name>
</gene>
<reference evidence="7 8" key="1">
    <citation type="journal article" date="2017" name="Water Res.">
        <title>Comammox in drinking water systems.</title>
        <authorList>
            <person name="Wang Y."/>
            <person name="Ma L."/>
            <person name="Mao Y."/>
            <person name="Jiang X."/>
            <person name="Xia Y."/>
            <person name="Yu K."/>
            <person name="Li B."/>
            <person name="Zhang T."/>
        </authorList>
    </citation>
    <scope>NUCLEOTIDE SEQUENCE [LARGE SCALE GENOMIC DNA]</scope>
    <source>
        <strain evidence="7">SG_bin8</strain>
    </source>
</reference>
<evidence type="ECO:0000256" key="1">
    <source>
        <dbReference type="ARBA" id="ARBA00007812"/>
    </source>
</evidence>
<dbReference type="CDD" id="cd07035">
    <property type="entry name" value="TPP_PYR_POX_like"/>
    <property type="match status" value="1"/>
</dbReference>
<dbReference type="GO" id="GO:0003984">
    <property type="term" value="F:acetolactate synthase activity"/>
    <property type="evidence" value="ECO:0007669"/>
    <property type="project" value="TreeGrafter"/>
</dbReference>
<dbReference type="InterPro" id="IPR011766">
    <property type="entry name" value="TPP_enzyme_TPP-bd"/>
</dbReference>
<comment type="similarity">
    <text evidence="1 3">Belongs to the TPP enzyme family.</text>
</comment>
<dbReference type="EMBL" id="LWDL01000001">
    <property type="protein sequence ID" value="OQW54821.1"/>
    <property type="molecule type" value="Genomic_DNA"/>
</dbReference>
<name>A0A1W9I5Q6_9HYPH</name>
<feature type="domain" description="Thiamine pyrophosphate enzyme TPP-binding" evidence="5">
    <location>
        <begin position="377"/>
        <end position="522"/>
    </location>
</feature>
<dbReference type="PANTHER" id="PTHR18968:SF129">
    <property type="entry name" value="ACETOLACTATE SYNTHASE"/>
    <property type="match status" value="1"/>
</dbReference>
<dbReference type="InterPro" id="IPR012000">
    <property type="entry name" value="Thiamin_PyroP_enz_cen_dom"/>
</dbReference>
<protein>
    <submittedName>
        <fullName evidence="7">Acetolactate synthase</fullName>
    </submittedName>
</protein>
<dbReference type="GO" id="GO:0005948">
    <property type="term" value="C:acetolactate synthase complex"/>
    <property type="evidence" value="ECO:0007669"/>
    <property type="project" value="TreeGrafter"/>
</dbReference>
<dbReference type="PANTHER" id="PTHR18968">
    <property type="entry name" value="THIAMINE PYROPHOSPHATE ENZYMES"/>
    <property type="match status" value="1"/>
</dbReference>
<accession>A0A1W9I5Q6</accession>
<dbReference type="Pfam" id="PF02776">
    <property type="entry name" value="TPP_enzyme_N"/>
    <property type="match status" value="1"/>
</dbReference>
<evidence type="ECO:0000259" key="6">
    <source>
        <dbReference type="Pfam" id="PF02776"/>
    </source>
</evidence>
<dbReference type="InterPro" id="IPR045229">
    <property type="entry name" value="TPP_enz"/>
</dbReference>
<dbReference type="SUPFAM" id="SSF52518">
    <property type="entry name" value="Thiamin diphosphate-binding fold (THDP-binding)"/>
    <property type="match status" value="2"/>
</dbReference>
<evidence type="ECO:0000313" key="7">
    <source>
        <dbReference type="EMBL" id="OQW54821.1"/>
    </source>
</evidence>
<dbReference type="STRING" id="1827387.A4S15_04015"/>
<organism evidence="7 8">
    <name type="scientific">Candidatus Raskinella chloraquaticus</name>
    <dbReference type="NCBI Taxonomy" id="1951219"/>
    <lineage>
        <taxon>Bacteria</taxon>
        <taxon>Pseudomonadati</taxon>
        <taxon>Pseudomonadota</taxon>
        <taxon>Alphaproteobacteria</taxon>
        <taxon>Hyphomicrobiales</taxon>
        <taxon>Phreatobacteraceae</taxon>
        <taxon>Candidatus Raskinella</taxon>
    </lineage>
</organism>
<dbReference type="GO" id="GO:0000287">
    <property type="term" value="F:magnesium ion binding"/>
    <property type="evidence" value="ECO:0007669"/>
    <property type="project" value="InterPro"/>
</dbReference>
<evidence type="ECO:0000256" key="3">
    <source>
        <dbReference type="RuleBase" id="RU362132"/>
    </source>
</evidence>
<dbReference type="Proteomes" id="UP000192872">
    <property type="component" value="Unassembled WGS sequence"/>
</dbReference>
<dbReference type="InterPro" id="IPR012001">
    <property type="entry name" value="Thiamin_PyroP_enz_TPP-bd_dom"/>
</dbReference>
<evidence type="ECO:0000313" key="8">
    <source>
        <dbReference type="Proteomes" id="UP000192872"/>
    </source>
</evidence>
<dbReference type="InterPro" id="IPR029061">
    <property type="entry name" value="THDP-binding"/>
</dbReference>
<dbReference type="AlphaFoldDB" id="A0A1W9I5Q6"/>
<dbReference type="SUPFAM" id="SSF52467">
    <property type="entry name" value="DHS-like NAD/FAD-binding domain"/>
    <property type="match status" value="1"/>
</dbReference>
<sequence length="534" mass="55762">MTGADRLAQRLAAAGIRHAYGIPGGEVLAFVEAIQQAGIEPVLVKHENSAGFMAEGTWHATGAPGLFYATLGPGVANAINVVANAFQDRVPLIFVTGCVDQAEAESYTHQVFDHQALLRPIVKASFRATADTADLVADKAITIALSGRPGPVHIDLPISVAEGPARPGPLTITVTAAPQAPAESASLSAARAALAGAQRPLIIAGLDVVNQGAGAAVLALADCLDAPLITTYKAKGVIDETMPRALGGAGLSPKADKLLMPLIQAADVIVLAGYDPIEMRIGWRHPFAADTVLIDVCAEAMTHGMHHATHLFVGDIAASLAVLGRELTPRSSWANKEPAGVRQALVTAFLPEEGWGPTRAFTTLREVAPRDTVVTVDSGAHRILASQVWSCFTPRTMLQSTALCTMGCAVPLALGYKLASRQVPVLAFVGDAGLEMVLGELATARDRSLGVVIAVLVDESLALIEMKQRATQRPNMAVDFGASDFPAIAAALGGHGVWIDDAATLASEARAAFDRSTFTVLAIRIGRRAYEGKF</sequence>
<dbReference type="InterPro" id="IPR029035">
    <property type="entry name" value="DHS-like_NAD/FAD-binding_dom"/>
</dbReference>
<dbReference type="Gene3D" id="3.40.50.970">
    <property type="match status" value="2"/>
</dbReference>
<dbReference type="GO" id="GO:0009097">
    <property type="term" value="P:isoleucine biosynthetic process"/>
    <property type="evidence" value="ECO:0007669"/>
    <property type="project" value="TreeGrafter"/>
</dbReference>
<dbReference type="FunFam" id="3.40.50.970:FF:000007">
    <property type="entry name" value="Acetolactate synthase"/>
    <property type="match status" value="1"/>
</dbReference>
<proteinExistence type="inferred from homology"/>
<dbReference type="Gene3D" id="3.40.50.1220">
    <property type="entry name" value="TPP-binding domain"/>
    <property type="match status" value="1"/>
</dbReference>
<dbReference type="GO" id="GO:0009099">
    <property type="term" value="P:L-valine biosynthetic process"/>
    <property type="evidence" value="ECO:0007669"/>
    <property type="project" value="TreeGrafter"/>
</dbReference>
<evidence type="ECO:0000259" key="4">
    <source>
        <dbReference type="Pfam" id="PF00205"/>
    </source>
</evidence>
<keyword evidence="2 3" id="KW-0786">Thiamine pyrophosphate</keyword>
<evidence type="ECO:0000259" key="5">
    <source>
        <dbReference type="Pfam" id="PF02775"/>
    </source>
</evidence>
<dbReference type="Pfam" id="PF02775">
    <property type="entry name" value="TPP_enzyme_C"/>
    <property type="match status" value="1"/>
</dbReference>
<evidence type="ECO:0000256" key="2">
    <source>
        <dbReference type="ARBA" id="ARBA00023052"/>
    </source>
</evidence>
<comment type="caution">
    <text evidence="7">The sequence shown here is derived from an EMBL/GenBank/DDBJ whole genome shotgun (WGS) entry which is preliminary data.</text>
</comment>
<feature type="domain" description="Thiamine pyrophosphate enzyme N-terminal TPP-binding" evidence="6">
    <location>
        <begin position="1"/>
        <end position="116"/>
    </location>
</feature>
<dbReference type="GO" id="GO:0030976">
    <property type="term" value="F:thiamine pyrophosphate binding"/>
    <property type="evidence" value="ECO:0007669"/>
    <property type="project" value="InterPro"/>
</dbReference>
<dbReference type="Pfam" id="PF00205">
    <property type="entry name" value="TPP_enzyme_M"/>
    <property type="match status" value="1"/>
</dbReference>